<comment type="caution">
    <text evidence="1">The sequence shown here is derived from an EMBL/GenBank/DDBJ whole genome shotgun (WGS) entry which is preliminary data.</text>
</comment>
<dbReference type="EMBL" id="MNCJ02000317">
    <property type="protein sequence ID" value="KAF5817068.1"/>
    <property type="molecule type" value="Genomic_DNA"/>
</dbReference>
<accession>A0A9K3JLF5</accession>
<name>A0A9K3JLF5_HELAN</name>
<proteinExistence type="predicted"/>
<reference evidence="1" key="2">
    <citation type="submission" date="2020-06" db="EMBL/GenBank/DDBJ databases">
        <title>Helianthus annuus Genome sequencing and assembly Release 2.</title>
        <authorList>
            <person name="Gouzy J."/>
            <person name="Langlade N."/>
            <person name="Munos S."/>
        </authorList>
    </citation>
    <scope>NUCLEOTIDE SEQUENCE</scope>
    <source>
        <tissue evidence="1">Leaves</tissue>
    </source>
</reference>
<evidence type="ECO:0000313" key="2">
    <source>
        <dbReference type="Proteomes" id="UP000215914"/>
    </source>
</evidence>
<organism evidence="1 2">
    <name type="scientific">Helianthus annuus</name>
    <name type="common">Common sunflower</name>
    <dbReference type="NCBI Taxonomy" id="4232"/>
    <lineage>
        <taxon>Eukaryota</taxon>
        <taxon>Viridiplantae</taxon>
        <taxon>Streptophyta</taxon>
        <taxon>Embryophyta</taxon>
        <taxon>Tracheophyta</taxon>
        <taxon>Spermatophyta</taxon>
        <taxon>Magnoliopsida</taxon>
        <taxon>eudicotyledons</taxon>
        <taxon>Gunneridae</taxon>
        <taxon>Pentapetalae</taxon>
        <taxon>asterids</taxon>
        <taxon>campanulids</taxon>
        <taxon>Asterales</taxon>
        <taxon>Asteraceae</taxon>
        <taxon>Asteroideae</taxon>
        <taxon>Heliantheae alliance</taxon>
        <taxon>Heliantheae</taxon>
        <taxon>Helianthus</taxon>
    </lineage>
</organism>
<gene>
    <name evidence="1" type="ORF">HanXRQr2_Chr02g0048731</name>
</gene>
<protein>
    <submittedName>
        <fullName evidence="1">Uncharacterized protein</fullName>
    </submittedName>
</protein>
<sequence length="148" mass="17595">MAHMWHKWKSKFPFLIMIVNGCCSNRLAKMYMWHIWKSKLWFYILTPYGRFFIITSDKLPCFDMVNLTKWLMGLGNNKKIAGLKNSWKSKWLPGKNLFHWLTRRNLLKSFLHLAGTHLTGKDFTKAFDAACFPLTLILQRHLMQRLSS</sequence>
<dbReference type="Proteomes" id="UP000215914">
    <property type="component" value="Unassembled WGS sequence"/>
</dbReference>
<reference evidence="1" key="1">
    <citation type="journal article" date="2017" name="Nature">
        <title>The sunflower genome provides insights into oil metabolism, flowering and Asterid evolution.</title>
        <authorList>
            <person name="Badouin H."/>
            <person name="Gouzy J."/>
            <person name="Grassa C.J."/>
            <person name="Murat F."/>
            <person name="Staton S.E."/>
            <person name="Cottret L."/>
            <person name="Lelandais-Briere C."/>
            <person name="Owens G.L."/>
            <person name="Carrere S."/>
            <person name="Mayjonade B."/>
            <person name="Legrand L."/>
            <person name="Gill N."/>
            <person name="Kane N.C."/>
            <person name="Bowers J.E."/>
            <person name="Hubner S."/>
            <person name="Bellec A."/>
            <person name="Berard A."/>
            <person name="Berges H."/>
            <person name="Blanchet N."/>
            <person name="Boniface M.C."/>
            <person name="Brunel D."/>
            <person name="Catrice O."/>
            <person name="Chaidir N."/>
            <person name="Claudel C."/>
            <person name="Donnadieu C."/>
            <person name="Faraut T."/>
            <person name="Fievet G."/>
            <person name="Helmstetter N."/>
            <person name="King M."/>
            <person name="Knapp S.J."/>
            <person name="Lai Z."/>
            <person name="Le Paslier M.C."/>
            <person name="Lippi Y."/>
            <person name="Lorenzon L."/>
            <person name="Mandel J.R."/>
            <person name="Marage G."/>
            <person name="Marchand G."/>
            <person name="Marquand E."/>
            <person name="Bret-Mestries E."/>
            <person name="Morien E."/>
            <person name="Nambeesan S."/>
            <person name="Nguyen T."/>
            <person name="Pegot-Espagnet P."/>
            <person name="Pouilly N."/>
            <person name="Raftis F."/>
            <person name="Sallet E."/>
            <person name="Schiex T."/>
            <person name="Thomas J."/>
            <person name="Vandecasteele C."/>
            <person name="Vares D."/>
            <person name="Vear F."/>
            <person name="Vautrin S."/>
            <person name="Crespi M."/>
            <person name="Mangin B."/>
            <person name="Burke J.M."/>
            <person name="Salse J."/>
            <person name="Munos S."/>
            <person name="Vincourt P."/>
            <person name="Rieseberg L.H."/>
            <person name="Langlade N.B."/>
        </authorList>
    </citation>
    <scope>NUCLEOTIDE SEQUENCE</scope>
    <source>
        <tissue evidence="1">Leaves</tissue>
    </source>
</reference>
<evidence type="ECO:0000313" key="1">
    <source>
        <dbReference type="EMBL" id="KAF5817068.1"/>
    </source>
</evidence>
<dbReference type="Gramene" id="mRNA:HanXRQr2_Chr02g0048731">
    <property type="protein sequence ID" value="CDS:HanXRQr2_Chr02g0048731.1"/>
    <property type="gene ID" value="HanXRQr2_Chr02g0048731"/>
</dbReference>
<keyword evidence="2" id="KW-1185">Reference proteome</keyword>
<dbReference type="AlphaFoldDB" id="A0A9K3JLF5"/>